<dbReference type="CDD" id="cd07983">
    <property type="entry name" value="LPLAT_DUF374-like"/>
    <property type="match status" value="1"/>
</dbReference>
<dbReference type="InterPro" id="IPR007172">
    <property type="entry name" value="DUF374"/>
</dbReference>
<keyword evidence="1" id="KW-0812">Transmembrane</keyword>
<feature type="transmembrane region" description="Helical" evidence="1">
    <location>
        <begin position="49"/>
        <end position="67"/>
    </location>
</feature>
<keyword evidence="1" id="KW-0472">Membrane</keyword>
<organism evidence="3 4">
    <name type="scientific">Campylobacter pinnipediorum subsp. pinnipediorum</name>
    <dbReference type="NCBI Taxonomy" id="1660067"/>
    <lineage>
        <taxon>Bacteria</taxon>
        <taxon>Pseudomonadati</taxon>
        <taxon>Campylobacterota</taxon>
        <taxon>Epsilonproteobacteria</taxon>
        <taxon>Campylobacterales</taxon>
        <taxon>Campylobacteraceae</taxon>
        <taxon>Campylobacter</taxon>
    </lineage>
</organism>
<comment type="caution">
    <text evidence="3">The sequence shown here is derived from an EMBL/GenBank/DDBJ whole genome shotgun (WGS) entry which is preliminary data.</text>
</comment>
<keyword evidence="1" id="KW-1133">Transmembrane helix</keyword>
<feature type="transmembrane region" description="Helical" evidence="1">
    <location>
        <begin position="12"/>
        <end position="29"/>
    </location>
</feature>
<evidence type="ECO:0000313" key="3">
    <source>
        <dbReference type="EMBL" id="OPA81762.1"/>
    </source>
</evidence>
<evidence type="ECO:0000313" key="4">
    <source>
        <dbReference type="Proteomes" id="UP000189728"/>
    </source>
</evidence>
<feature type="domain" description="DUF374" evidence="2">
    <location>
        <begin position="71"/>
        <end position="137"/>
    </location>
</feature>
<protein>
    <recommendedName>
        <fullName evidence="2">DUF374 domain-containing protein</fullName>
    </recommendedName>
</protein>
<dbReference type="Proteomes" id="UP000189728">
    <property type="component" value="Unassembled WGS sequence"/>
</dbReference>
<name>A0AAX0LBP8_9BACT</name>
<evidence type="ECO:0000256" key="1">
    <source>
        <dbReference type="SAM" id="Phobius"/>
    </source>
</evidence>
<gene>
    <name evidence="3" type="ORF">BFG04_01070</name>
</gene>
<proteinExistence type="predicted"/>
<accession>A0AAX0LBP8</accession>
<dbReference type="AlphaFoldDB" id="A0AAX0LBP8"/>
<evidence type="ECO:0000259" key="2">
    <source>
        <dbReference type="Pfam" id="PF04028"/>
    </source>
</evidence>
<dbReference type="EMBL" id="MCRK01000012">
    <property type="protein sequence ID" value="OPA81762.1"/>
    <property type="molecule type" value="Genomic_DNA"/>
</dbReference>
<reference evidence="3 4" key="1">
    <citation type="submission" date="2016-08" db="EMBL/GenBank/DDBJ databases">
        <title>Campylobacter species from sea mammals.</title>
        <authorList>
            <person name="Gilbert M.J."/>
            <person name="Byrne B.A."/>
            <person name="Zomer A.L."/>
            <person name="Wagenaar J.A."/>
        </authorList>
    </citation>
    <scope>NUCLEOTIDE SEQUENCE [LARGE SCALE GENOMIC DNA]</scope>
    <source>
        <strain evidence="3 4">1105248</strain>
    </source>
</reference>
<sequence>METSYSRIKKSIFINLIVYVFYLLVWVIFLTCKKTYSKNKLPNDSCVVVFWHSRLAFMSFAYLRYWTCDFNKKRKGKVVISDHKDGEIITRIINFFGISTIRGSSSKGGAKVLINALKDIKNGIDVIITPDGPRGPRHSIADGAIVIAQKTNKDVYILNYEASSFWQLKSWDKMIIPKPFSTINFTLSKPLNFNELDIDTAKEELQAKMWLESERNPNGKSMLEHKEEFVLNLKQWWSKNAKKH</sequence>
<dbReference type="Pfam" id="PF04028">
    <property type="entry name" value="DUF374"/>
    <property type="match status" value="1"/>
</dbReference>